<accession>A0A8H4YUT3</accession>
<dbReference type="InterPro" id="IPR000477">
    <property type="entry name" value="RT_dom"/>
</dbReference>
<comment type="caution">
    <text evidence="2">The sequence shown here is derived from an EMBL/GenBank/DDBJ whole genome shotgun (WGS) entry which is preliminary data.</text>
</comment>
<protein>
    <recommendedName>
        <fullName evidence="1">Reverse transcriptase domain-containing protein</fullName>
    </recommendedName>
</protein>
<dbReference type="EMBL" id="JABEVY010000375">
    <property type="protein sequence ID" value="KAF5234838.1"/>
    <property type="molecule type" value="Genomic_DNA"/>
</dbReference>
<reference evidence="2 3" key="1">
    <citation type="journal article" date="2020" name="BMC Genomics">
        <title>Correction to: Identification and distribution of gene clusters required for synthesis of sphingolipid metabolism inhibitors in diverse species of the filamentous fungus Fusarium.</title>
        <authorList>
            <person name="Kim H.S."/>
            <person name="Lohmar J.M."/>
            <person name="Busman M."/>
            <person name="Brown D.W."/>
            <person name="Naumann T.A."/>
            <person name="Divon H.H."/>
            <person name="Lysoe E."/>
            <person name="Uhlig S."/>
            <person name="Proctor R.H."/>
        </authorList>
    </citation>
    <scope>NUCLEOTIDE SEQUENCE [LARGE SCALE GENOMIC DNA]</scope>
    <source>
        <strain evidence="2 3">NRRL 25214</strain>
    </source>
</reference>
<dbReference type="PANTHER" id="PTHR33481:SF1">
    <property type="entry name" value="ENDONUCLEASE_EXONUCLEASE_PHOSPHATASE DOMAIN-CONTAINING PROTEIN-RELATED"/>
    <property type="match status" value="1"/>
</dbReference>
<proteinExistence type="predicted"/>
<keyword evidence="3" id="KW-1185">Reference proteome</keyword>
<dbReference type="Gene3D" id="3.60.10.10">
    <property type="entry name" value="Endonuclease/exonuclease/phosphatase"/>
    <property type="match status" value="1"/>
</dbReference>
<evidence type="ECO:0000313" key="3">
    <source>
        <dbReference type="Proteomes" id="UP000573603"/>
    </source>
</evidence>
<organism evidence="2 3">
    <name type="scientific">Fusarium anthophilum</name>
    <dbReference type="NCBI Taxonomy" id="48485"/>
    <lineage>
        <taxon>Eukaryota</taxon>
        <taxon>Fungi</taxon>
        <taxon>Dikarya</taxon>
        <taxon>Ascomycota</taxon>
        <taxon>Pezizomycotina</taxon>
        <taxon>Sordariomycetes</taxon>
        <taxon>Hypocreomycetidae</taxon>
        <taxon>Hypocreales</taxon>
        <taxon>Nectriaceae</taxon>
        <taxon>Fusarium</taxon>
        <taxon>Fusarium fujikuroi species complex</taxon>
    </lineage>
</organism>
<gene>
    <name evidence="2" type="ORF">FANTH_11945</name>
</gene>
<dbReference type="AlphaFoldDB" id="A0A8H4YUT3"/>
<feature type="domain" description="Reverse transcriptase" evidence="1">
    <location>
        <begin position="180"/>
        <end position="422"/>
    </location>
</feature>
<dbReference type="PANTHER" id="PTHR33481">
    <property type="entry name" value="REVERSE TRANSCRIPTASE"/>
    <property type="match status" value="1"/>
</dbReference>
<dbReference type="InterPro" id="IPR036691">
    <property type="entry name" value="Endo/exonu/phosph_ase_sf"/>
</dbReference>
<dbReference type="Proteomes" id="UP000573603">
    <property type="component" value="Unassembled WGS sequence"/>
</dbReference>
<dbReference type="SUPFAM" id="SSF56219">
    <property type="entry name" value="DNase I-like"/>
    <property type="match status" value="1"/>
</dbReference>
<sequence length="571" mass="64571">MDKHSLLSLLPRGTKTWERPGGESTIYLTLASAELADEMVHCGIYPTEHRSDHRAIQAEFDLAMPERTAEPRTYTFWRNLVRARRRAGQRIDSLEDRAKKKTGKEYHDAIKRQKKTHWDDFLADRTNIWQAAKYLKPGHNANGDKNKVEEAEELLNIFFPPLPTDIEEGPRPRRREVAMPNLTMEEVEEKLMEAKAWKAPGQDGSSCGRCQGMEADLASIDARHTDSYLLITLEQVYKAWRNRKVVSLVSFDVKGAYNGVFKDRFLQRLEARGISKGLIRWIDAFCAYRTATITVNGYILALRELLQAGLPQGLPLLPILFLFFNADLVQSRIDLNGGLIAFVDDYSAWVTGPTAEDNREGIQAIIDRALDWERRSGATFECDKTTIVHFTRVIDRTSRIPFTIKGDVIKPKRKAKILGVIMDARLRFKKHIAEAATRGLTAAMCLRRLRMLSPRTARPLFTATVSPAMDYASVVWLAQKIGAQAITGAFQIVATAVIEAEANIQTVYKRDAQASMWIYINIKTVPKTHLLAALKVLASRRYILPLKKLALVYEGSGTERMETIEAYAVPP</sequence>
<dbReference type="Pfam" id="PF00078">
    <property type="entry name" value="RVT_1"/>
    <property type="match status" value="1"/>
</dbReference>
<dbReference type="PROSITE" id="PS50878">
    <property type="entry name" value="RT_POL"/>
    <property type="match status" value="1"/>
</dbReference>
<evidence type="ECO:0000259" key="1">
    <source>
        <dbReference type="PROSITE" id="PS50878"/>
    </source>
</evidence>
<name>A0A8H4YUT3_9HYPO</name>
<evidence type="ECO:0000313" key="2">
    <source>
        <dbReference type="EMBL" id="KAF5234838.1"/>
    </source>
</evidence>